<protein>
    <recommendedName>
        <fullName evidence="3">XRE family transcriptional regulator</fullName>
    </recommendedName>
</protein>
<evidence type="ECO:0008006" key="3">
    <source>
        <dbReference type="Google" id="ProtNLM"/>
    </source>
</evidence>
<dbReference type="Gene3D" id="1.10.260.40">
    <property type="entry name" value="lambda repressor-like DNA-binding domains"/>
    <property type="match status" value="1"/>
</dbReference>
<gene>
    <name evidence="1" type="ORF">GGR04_004430</name>
</gene>
<organism evidence="1 2">
    <name type="scientific">Aureimonas pseudogalii</name>
    <dbReference type="NCBI Taxonomy" id="1744844"/>
    <lineage>
        <taxon>Bacteria</taxon>
        <taxon>Pseudomonadati</taxon>
        <taxon>Pseudomonadota</taxon>
        <taxon>Alphaproteobacteria</taxon>
        <taxon>Hyphomicrobiales</taxon>
        <taxon>Aurantimonadaceae</taxon>
        <taxon>Aureimonas</taxon>
    </lineage>
</organism>
<proteinExistence type="predicted"/>
<evidence type="ECO:0000313" key="1">
    <source>
        <dbReference type="EMBL" id="MBB4000552.1"/>
    </source>
</evidence>
<accession>A0A7W6H8L9</accession>
<sequence length="104" mass="11260">MIDAPTCRAARAFLNWTARNLAAKSGVPMSKIFDLERNRPIDEPDRIALEAAFRTHGVVIDDDGTRATGVRTVTTGGTRHHALLVRHAVEPALLPGRPDNAPSP</sequence>
<comment type="caution">
    <text evidence="1">The sequence shown here is derived from an EMBL/GenBank/DDBJ whole genome shotgun (WGS) entry which is preliminary data.</text>
</comment>
<evidence type="ECO:0000313" key="2">
    <source>
        <dbReference type="Proteomes" id="UP000542776"/>
    </source>
</evidence>
<dbReference type="RefSeq" id="WP_183202441.1">
    <property type="nucleotide sequence ID" value="NZ_JACIEK010000022.1"/>
</dbReference>
<dbReference type="Proteomes" id="UP000542776">
    <property type="component" value="Unassembled WGS sequence"/>
</dbReference>
<dbReference type="AlphaFoldDB" id="A0A7W6H8L9"/>
<dbReference type="GO" id="GO:0003677">
    <property type="term" value="F:DNA binding"/>
    <property type="evidence" value="ECO:0007669"/>
    <property type="project" value="InterPro"/>
</dbReference>
<dbReference type="EMBL" id="JACIEK010000022">
    <property type="protein sequence ID" value="MBB4000552.1"/>
    <property type="molecule type" value="Genomic_DNA"/>
</dbReference>
<keyword evidence="2" id="KW-1185">Reference proteome</keyword>
<dbReference type="InterPro" id="IPR010982">
    <property type="entry name" value="Lambda_DNA-bd_dom_sf"/>
</dbReference>
<reference evidence="1 2" key="1">
    <citation type="submission" date="2020-08" db="EMBL/GenBank/DDBJ databases">
        <title>Genomic Encyclopedia of Type Strains, Phase IV (KMG-IV): sequencing the most valuable type-strain genomes for metagenomic binning, comparative biology and taxonomic classification.</title>
        <authorList>
            <person name="Goeker M."/>
        </authorList>
    </citation>
    <scope>NUCLEOTIDE SEQUENCE [LARGE SCALE GENOMIC DNA]</scope>
    <source>
        <strain evidence="1 2">DSM 102238</strain>
    </source>
</reference>
<name>A0A7W6H8L9_9HYPH</name>